<protein>
    <submittedName>
        <fullName evidence="2">Uncharacterized protein</fullName>
    </submittedName>
</protein>
<feature type="transmembrane region" description="Helical" evidence="1">
    <location>
        <begin position="6"/>
        <end position="23"/>
    </location>
</feature>
<gene>
    <name evidence="2" type="ORF">A2803_02680</name>
</gene>
<reference evidence="2 3" key="1">
    <citation type="journal article" date="2016" name="Nat. Commun.">
        <title>Thousands of microbial genomes shed light on interconnected biogeochemical processes in an aquifer system.</title>
        <authorList>
            <person name="Anantharaman K."/>
            <person name="Brown C.T."/>
            <person name="Hug L.A."/>
            <person name="Sharon I."/>
            <person name="Castelle C.J."/>
            <person name="Probst A.J."/>
            <person name="Thomas B.C."/>
            <person name="Singh A."/>
            <person name="Wilkins M.J."/>
            <person name="Karaoz U."/>
            <person name="Brodie E.L."/>
            <person name="Williams K.H."/>
            <person name="Hubbard S.S."/>
            <person name="Banfield J.F."/>
        </authorList>
    </citation>
    <scope>NUCLEOTIDE SEQUENCE [LARGE SCALE GENOMIC DNA]</scope>
</reference>
<keyword evidence="1" id="KW-1133">Transmembrane helix</keyword>
<proteinExistence type="predicted"/>
<feature type="transmembrane region" description="Helical" evidence="1">
    <location>
        <begin position="143"/>
        <end position="161"/>
    </location>
</feature>
<feature type="transmembrane region" description="Helical" evidence="1">
    <location>
        <begin position="113"/>
        <end position="131"/>
    </location>
</feature>
<dbReference type="Proteomes" id="UP000178870">
    <property type="component" value="Unassembled WGS sequence"/>
</dbReference>
<dbReference type="AlphaFoldDB" id="A0A1F7YXK8"/>
<keyword evidence="1" id="KW-0812">Transmembrane</keyword>
<evidence type="ECO:0000256" key="1">
    <source>
        <dbReference type="SAM" id="Phobius"/>
    </source>
</evidence>
<evidence type="ECO:0000313" key="2">
    <source>
        <dbReference type="EMBL" id="OGM31970.1"/>
    </source>
</evidence>
<feature type="transmembrane region" description="Helical" evidence="1">
    <location>
        <begin position="58"/>
        <end position="78"/>
    </location>
</feature>
<feature type="transmembrane region" description="Helical" evidence="1">
    <location>
        <begin position="167"/>
        <end position="184"/>
    </location>
</feature>
<feature type="transmembrane region" description="Helical" evidence="1">
    <location>
        <begin position="35"/>
        <end position="52"/>
    </location>
</feature>
<keyword evidence="1" id="KW-0472">Membrane</keyword>
<name>A0A1F7YXK8_9BACT</name>
<organism evidence="2 3">
    <name type="scientific">Candidatus Woesebacteria bacterium RIFCSPHIGHO2_01_FULL_44_21</name>
    <dbReference type="NCBI Taxonomy" id="1802503"/>
    <lineage>
        <taxon>Bacteria</taxon>
        <taxon>Candidatus Woeseibacteriota</taxon>
    </lineage>
</organism>
<sequence>MINPNFVIVGVILQVVGSYSYLVDTLKGKVKPNRVSWLLWSIAPLVAFAAEISRGVGIQSLTTFVVGFVPLIIFIASFVNKKSEWQLTRFDIICGALSTLGIILWFITKDANIAILFAVLADGLAALPTIVKSYEYPESENSTIFLFGAVNAAIGLLAIQIWNFEHFAFPLYLLVVNSVLVLLIKYKFGKSKFLLPLDSYIREIYGKRNRI</sequence>
<evidence type="ECO:0000313" key="3">
    <source>
        <dbReference type="Proteomes" id="UP000178870"/>
    </source>
</evidence>
<accession>A0A1F7YXK8</accession>
<feature type="transmembrane region" description="Helical" evidence="1">
    <location>
        <begin position="90"/>
        <end position="107"/>
    </location>
</feature>
<dbReference type="EMBL" id="MGGP01000019">
    <property type="protein sequence ID" value="OGM31970.1"/>
    <property type="molecule type" value="Genomic_DNA"/>
</dbReference>
<comment type="caution">
    <text evidence="2">The sequence shown here is derived from an EMBL/GenBank/DDBJ whole genome shotgun (WGS) entry which is preliminary data.</text>
</comment>